<protein>
    <submittedName>
        <fullName evidence="2">Uncharacterized protein</fullName>
    </submittedName>
</protein>
<name>A0A843TFL7_COLES</name>
<sequence length="64" mass="7235">MIMHGLWSENLASTSLAAKILSQEINGQDTCRLLPKIYEMADRRDWGGGGNDPEESTQRMIERI</sequence>
<dbReference type="Proteomes" id="UP000652761">
    <property type="component" value="Unassembled WGS sequence"/>
</dbReference>
<proteinExistence type="predicted"/>
<gene>
    <name evidence="2" type="ORF">Taro_001371</name>
</gene>
<feature type="region of interest" description="Disordered" evidence="1">
    <location>
        <begin position="44"/>
        <end position="64"/>
    </location>
</feature>
<keyword evidence="3" id="KW-1185">Reference proteome</keyword>
<evidence type="ECO:0000256" key="1">
    <source>
        <dbReference type="SAM" id="MobiDB-lite"/>
    </source>
</evidence>
<evidence type="ECO:0000313" key="2">
    <source>
        <dbReference type="EMBL" id="MQL69046.1"/>
    </source>
</evidence>
<accession>A0A843TFL7</accession>
<dbReference type="EMBL" id="NMUH01000028">
    <property type="protein sequence ID" value="MQL69046.1"/>
    <property type="molecule type" value="Genomic_DNA"/>
</dbReference>
<reference evidence="2" key="1">
    <citation type="submission" date="2017-07" db="EMBL/GenBank/DDBJ databases">
        <title>Taro Niue Genome Assembly and Annotation.</title>
        <authorList>
            <person name="Atibalentja N."/>
            <person name="Keating K."/>
            <person name="Fields C.J."/>
        </authorList>
    </citation>
    <scope>NUCLEOTIDE SEQUENCE</scope>
    <source>
        <strain evidence="2">Niue_2</strain>
        <tissue evidence="2">Leaf</tissue>
    </source>
</reference>
<evidence type="ECO:0000313" key="3">
    <source>
        <dbReference type="Proteomes" id="UP000652761"/>
    </source>
</evidence>
<comment type="caution">
    <text evidence="2">The sequence shown here is derived from an EMBL/GenBank/DDBJ whole genome shotgun (WGS) entry which is preliminary data.</text>
</comment>
<organism evidence="2 3">
    <name type="scientific">Colocasia esculenta</name>
    <name type="common">Wild taro</name>
    <name type="synonym">Arum esculentum</name>
    <dbReference type="NCBI Taxonomy" id="4460"/>
    <lineage>
        <taxon>Eukaryota</taxon>
        <taxon>Viridiplantae</taxon>
        <taxon>Streptophyta</taxon>
        <taxon>Embryophyta</taxon>
        <taxon>Tracheophyta</taxon>
        <taxon>Spermatophyta</taxon>
        <taxon>Magnoliopsida</taxon>
        <taxon>Liliopsida</taxon>
        <taxon>Araceae</taxon>
        <taxon>Aroideae</taxon>
        <taxon>Colocasieae</taxon>
        <taxon>Colocasia</taxon>
    </lineage>
</organism>
<dbReference type="AlphaFoldDB" id="A0A843TFL7"/>